<evidence type="ECO:0000259" key="7">
    <source>
        <dbReference type="Pfam" id="PF01385"/>
    </source>
</evidence>
<evidence type="ECO:0000256" key="5">
    <source>
        <dbReference type="ARBA" id="ARBA00023172"/>
    </source>
</evidence>
<keyword evidence="10" id="KW-1185">Reference proteome</keyword>
<keyword evidence="3" id="KW-0815">Transposition</keyword>
<name>A0A133U4A9_9EURY</name>
<dbReference type="GO" id="GO:0006310">
    <property type="term" value="P:DNA recombination"/>
    <property type="evidence" value="ECO:0007669"/>
    <property type="project" value="UniProtKB-KW"/>
</dbReference>
<feature type="domain" description="Probable transposase IS891/IS1136/IS1341" evidence="7">
    <location>
        <begin position="165"/>
        <end position="276"/>
    </location>
</feature>
<evidence type="ECO:0000256" key="3">
    <source>
        <dbReference type="ARBA" id="ARBA00022578"/>
    </source>
</evidence>
<protein>
    <submittedName>
        <fullName evidence="9">Transposase</fullName>
    </submittedName>
</protein>
<comment type="similarity">
    <text evidence="1">In the C-terminal section; belongs to the transposase 35 family.</text>
</comment>
<keyword evidence="5" id="KW-0233">DNA recombination</keyword>
<dbReference type="Pfam" id="PF07282">
    <property type="entry name" value="Cas12f1-like_TNB"/>
    <property type="match status" value="1"/>
</dbReference>
<comment type="similarity">
    <text evidence="2">In the N-terminal section; belongs to the transposase 2 family.</text>
</comment>
<evidence type="ECO:0000256" key="2">
    <source>
        <dbReference type="ARBA" id="ARBA00011044"/>
    </source>
</evidence>
<dbReference type="AlphaFoldDB" id="A0A133U4A9"/>
<reference evidence="9 10" key="1">
    <citation type="journal article" date="2016" name="Sci. Rep.">
        <title>Metabolic traits of an uncultured archaeal lineage -MSBL1- from brine pools of the Red Sea.</title>
        <authorList>
            <person name="Mwirichia R."/>
            <person name="Alam I."/>
            <person name="Rashid M."/>
            <person name="Vinu M."/>
            <person name="Ba-Alawi W."/>
            <person name="Anthony Kamau A."/>
            <person name="Kamanda Ngugi D."/>
            <person name="Goker M."/>
            <person name="Klenk H.P."/>
            <person name="Bajic V."/>
            <person name="Stingl U."/>
        </authorList>
    </citation>
    <scope>NUCLEOTIDE SEQUENCE [LARGE SCALE GENOMIC DNA]</scope>
    <source>
        <strain evidence="9">SCGC-AAA259D14</strain>
    </source>
</reference>
<comment type="caution">
    <text evidence="9">The sequence shown here is derived from an EMBL/GenBank/DDBJ whole genome shotgun (WGS) entry which is preliminary data.</text>
</comment>
<evidence type="ECO:0000256" key="6">
    <source>
        <dbReference type="SAM" id="MobiDB-lite"/>
    </source>
</evidence>
<evidence type="ECO:0000259" key="8">
    <source>
        <dbReference type="Pfam" id="PF07282"/>
    </source>
</evidence>
<dbReference type="NCBIfam" id="NF040570">
    <property type="entry name" value="guided_TnpB"/>
    <property type="match status" value="1"/>
</dbReference>
<evidence type="ECO:0000256" key="4">
    <source>
        <dbReference type="ARBA" id="ARBA00023125"/>
    </source>
</evidence>
<dbReference type="Proteomes" id="UP000070589">
    <property type="component" value="Unassembled WGS sequence"/>
</dbReference>
<dbReference type="EMBL" id="LHXL01000062">
    <property type="protein sequence ID" value="KXA89023.1"/>
    <property type="molecule type" value="Genomic_DNA"/>
</dbReference>
<evidence type="ECO:0000313" key="10">
    <source>
        <dbReference type="Proteomes" id="UP000070589"/>
    </source>
</evidence>
<feature type="domain" description="Cas12f1-like TNB" evidence="8">
    <location>
        <begin position="295"/>
        <end position="360"/>
    </location>
</feature>
<dbReference type="InterPro" id="IPR001959">
    <property type="entry name" value="Transposase"/>
</dbReference>
<dbReference type="PANTHER" id="PTHR30405">
    <property type="entry name" value="TRANSPOSASE"/>
    <property type="match status" value="1"/>
</dbReference>
<dbReference type="InterPro" id="IPR010095">
    <property type="entry name" value="Cas12f1-like_TNB"/>
</dbReference>
<gene>
    <name evidence="9" type="ORF">AKJ62_03965</name>
</gene>
<dbReference type="PANTHER" id="PTHR30405:SF11">
    <property type="entry name" value="RNA-GUIDED DNA ENDONUCLEASE RV2885C-RELATED"/>
    <property type="match status" value="1"/>
</dbReference>
<evidence type="ECO:0000313" key="9">
    <source>
        <dbReference type="EMBL" id="KXA89023.1"/>
    </source>
</evidence>
<dbReference type="GO" id="GO:0003677">
    <property type="term" value="F:DNA binding"/>
    <property type="evidence" value="ECO:0007669"/>
    <property type="project" value="UniProtKB-KW"/>
</dbReference>
<dbReference type="NCBIfam" id="TIGR01766">
    <property type="entry name" value="IS200/IS605 family accessory protein TnpB-like domain"/>
    <property type="match status" value="1"/>
</dbReference>
<keyword evidence="4" id="KW-0238">DNA-binding</keyword>
<dbReference type="InterPro" id="IPR051399">
    <property type="entry name" value="RNA-guided_DNA_endo/Transpos"/>
</dbReference>
<dbReference type="GO" id="GO:0032196">
    <property type="term" value="P:transposition"/>
    <property type="evidence" value="ECO:0007669"/>
    <property type="project" value="UniProtKB-KW"/>
</dbReference>
<dbReference type="Pfam" id="PF01385">
    <property type="entry name" value="OrfB_IS605"/>
    <property type="match status" value="1"/>
</dbReference>
<sequence length="402" mass="46437">MNLTKTVVLKLKETDDSIQETMERYTEGMNFASKVVYENGEPLSANRLQKLTYKHLRENLDLPSQMSCNVARQVSGTYKALQKQVEKENSEWQKIEFSPTNIKFSYGRDYKINKEKLSITTLDGRKKYEITNYEYAEQFFSGEWKYLASELVKHKDGEYYFHLTCEKEVEEKPIEKSSNFMGIDVGINFLAVGTTTDKNQTFLGKGVAKDLRKTYKKMRQRLQSKGTFSAYKRLKALSEKEKRLMKQLNHKVSKEIVKFAKEEGVDVIGMEDLTDIRDGTRVRKKDRYNHESWAFRQLQKFIEYKAVEKGIRVEYIDPENTSKTCSRCGHISRNNREGLNFVCEECGYELHADLNGARNIEHKVRDFRHDLESQGSCQPPDVDGVETTSATASCGAEPQASS</sequence>
<accession>A0A133U4A9</accession>
<evidence type="ECO:0000256" key="1">
    <source>
        <dbReference type="ARBA" id="ARBA00008761"/>
    </source>
</evidence>
<proteinExistence type="inferred from homology"/>
<feature type="region of interest" description="Disordered" evidence="6">
    <location>
        <begin position="371"/>
        <end position="402"/>
    </location>
</feature>
<organism evidence="9 10">
    <name type="scientific">candidate division MSBL1 archaeon SCGC-AAA259D14</name>
    <dbReference type="NCBI Taxonomy" id="1698261"/>
    <lineage>
        <taxon>Archaea</taxon>
        <taxon>Methanobacteriati</taxon>
        <taxon>Methanobacteriota</taxon>
        <taxon>candidate division MSBL1</taxon>
    </lineage>
</organism>